<evidence type="ECO:0000313" key="3">
    <source>
        <dbReference type="Proteomes" id="UP001175000"/>
    </source>
</evidence>
<dbReference type="Proteomes" id="UP001175000">
    <property type="component" value="Unassembled WGS sequence"/>
</dbReference>
<feature type="compositionally biased region" description="Polar residues" evidence="1">
    <location>
        <begin position="329"/>
        <end position="341"/>
    </location>
</feature>
<comment type="caution">
    <text evidence="2">The sequence shown here is derived from an EMBL/GenBank/DDBJ whole genome shotgun (WGS) entry which is preliminary data.</text>
</comment>
<feature type="region of interest" description="Disordered" evidence="1">
    <location>
        <begin position="397"/>
        <end position="467"/>
    </location>
</feature>
<gene>
    <name evidence="2" type="ORF">B0T14DRAFT_569405</name>
</gene>
<feature type="compositionally biased region" description="Low complexity" evidence="1">
    <location>
        <begin position="349"/>
        <end position="358"/>
    </location>
</feature>
<feature type="region of interest" description="Disordered" evidence="1">
    <location>
        <begin position="64"/>
        <end position="92"/>
    </location>
</feature>
<feature type="region of interest" description="Disordered" evidence="1">
    <location>
        <begin position="329"/>
        <end position="359"/>
    </location>
</feature>
<evidence type="ECO:0000256" key="1">
    <source>
        <dbReference type="SAM" id="MobiDB-lite"/>
    </source>
</evidence>
<accession>A0AA39WDE3</accession>
<proteinExistence type="predicted"/>
<protein>
    <submittedName>
        <fullName evidence="2">Uncharacterized protein</fullName>
    </submittedName>
</protein>
<name>A0AA39WDE3_9PEZI</name>
<keyword evidence="3" id="KW-1185">Reference proteome</keyword>
<dbReference type="AlphaFoldDB" id="A0AA39WDE3"/>
<evidence type="ECO:0000313" key="2">
    <source>
        <dbReference type="EMBL" id="KAK0613345.1"/>
    </source>
</evidence>
<organism evidence="2 3">
    <name type="scientific">Immersiella caudata</name>
    <dbReference type="NCBI Taxonomy" id="314043"/>
    <lineage>
        <taxon>Eukaryota</taxon>
        <taxon>Fungi</taxon>
        <taxon>Dikarya</taxon>
        <taxon>Ascomycota</taxon>
        <taxon>Pezizomycotina</taxon>
        <taxon>Sordariomycetes</taxon>
        <taxon>Sordariomycetidae</taxon>
        <taxon>Sordariales</taxon>
        <taxon>Lasiosphaeriaceae</taxon>
        <taxon>Immersiella</taxon>
    </lineage>
</organism>
<feature type="compositionally biased region" description="Basic and acidic residues" evidence="1">
    <location>
        <begin position="397"/>
        <end position="408"/>
    </location>
</feature>
<reference evidence="2" key="1">
    <citation type="submission" date="2023-06" db="EMBL/GenBank/DDBJ databases">
        <title>Genome-scale phylogeny and comparative genomics of the fungal order Sordariales.</title>
        <authorList>
            <consortium name="Lawrence Berkeley National Laboratory"/>
            <person name="Hensen N."/>
            <person name="Bonometti L."/>
            <person name="Westerberg I."/>
            <person name="Brannstrom I.O."/>
            <person name="Guillou S."/>
            <person name="Cros-Aarteil S."/>
            <person name="Calhoun S."/>
            <person name="Haridas S."/>
            <person name="Kuo A."/>
            <person name="Mondo S."/>
            <person name="Pangilinan J."/>
            <person name="Riley R."/>
            <person name="Labutti K."/>
            <person name="Andreopoulos B."/>
            <person name="Lipzen A."/>
            <person name="Chen C."/>
            <person name="Yanf M."/>
            <person name="Daum C."/>
            <person name="Ng V."/>
            <person name="Clum A."/>
            <person name="Steindorff A."/>
            <person name="Ohm R."/>
            <person name="Martin F."/>
            <person name="Silar P."/>
            <person name="Natvig D."/>
            <person name="Lalanne C."/>
            <person name="Gautier V."/>
            <person name="Ament-Velasquez S.L."/>
            <person name="Kruys A."/>
            <person name="Hutchinson M.I."/>
            <person name="Powell A.J."/>
            <person name="Barry K."/>
            <person name="Miller A.N."/>
            <person name="Grigoriev I.V."/>
            <person name="Debuchy R."/>
            <person name="Gladieux P."/>
            <person name="Thoren M.H."/>
            <person name="Johannesson H."/>
        </authorList>
    </citation>
    <scope>NUCLEOTIDE SEQUENCE</scope>
    <source>
        <strain evidence="2">CBS 606.72</strain>
    </source>
</reference>
<sequence length="467" mass="52612">MSSAARLDHAKEVADILEALCKKVSYTDLLAVYQENKRLKEEIEDYRAVKRRNEQELAEYRHEIESAKQDAKGKGEKLSAEEKKKEELNSQHHETLQKLNTTMQKLTSMDNEIRRLQGFSITMKTAPQGEIIRILQSLFESARAFAEAYFVPDLSTDILQEPSHWEKLKERTRPIPLPATNSPPAKQVRVAAALVIVSRIISRHIFSPVYLTDRDGELSVFLGELGDKDSSRESYLRSVLLKSVADVQQTRAAERVQIAVDEISRLLRPLFTGEDRASLTSALEELCQKACIDWQRIQQLQQKIEPNFKHYPEYADEWLPFSLKKAASLGSNQKPQQNGQRDTGKPKAGKAPLAAPGGETPEIVVWPSFILNESGEALTKGYVLRDTHLRAAREEEERLQKEVEEEKKRRLSAQPTRRDIRNRGRKSSIGVASGSRPSSNEGFEYIDPKGTAESFLPLEAGGGPKGG</sequence>
<dbReference type="EMBL" id="JAULSU010000006">
    <property type="protein sequence ID" value="KAK0613345.1"/>
    <property type="molecule type" value="Genomic_DNA"/>
</dbReference>